<comment type="caution">
    <text evidence="1">The sequence shown here is derived from an EMBL/GenBank/DDBJ whole genome shotgun (WGS) entry which is preliminary data.</text>
</comment>
<evidence type="ECO:0000313" key="1">
    <source>
        <dbReference type="EMBL" id="GME71047.1"/>
    </source>
</evidence>
<accession>A0ACB5SRV8</accession>
<name>A0ACB5SRV8_AMBMO</name>
<proteinExistence type="predicted"/>
<organism evidence="1 2">
    <name type="scientific">Ambrosiozyma monospora</name>
    <name type="common">Yeast</name>
    <name type="synonym">Endomycopsis monosporus</name>
    <dbReference type="NCBI Taxonomy" id="43982"/>
    <lineage>
        <taxon>Eukaryota</taxon>
        <taxon>Fungi</taxon>
        <taxon>Dikarya</taxon>
        <taxon>Ascomycota</taxon>
        <taxon>Saccharomycotina</taxon>
        <taxon>Pichiomycetes</taxon>
        <taxon>Pichiales</taxon>
        <taxon>Pichiaceae</taxon>
        <taxon>Ambrosiozyma</taxon>
    </lineage>
</organism>
<gene>
    <name evidence="1" type="ORF">Amon02_000043400</name>
</gene>
<reference evidence="1" key="1">
    <citation type="submission" date="2023-04" db="EMBL/GenBank/DDBJ databases">
        <title>Ambrosiozyma monospora NBRC 10751.</title>
        <authorList>
            <person name="Ichikawa N."/>
            <person name="Sato H."/>
            <person name="Tonouchi N."/>
        </authorList>
    </citation>
    <scope>NUCLEOTIDE SEQUENCE</scope>
    <source>
        <strain evidence="1">NBRC 10751</strain>
    </source>
</reference>
<dbReference type="Proteomes" id="UP001165064">
    <property type="component" value="Unassembled WGS sequence"/>
</dbReference>
<keyword evidence="2" id="KW-1185">Reference proteome</keyword>
<sequence>MVLRYPFQYSDEALSVAIDPLKKICDQRICEGGTEQMVLHFETFVAHIRPRLVNVNAEDPILVYLTAIDSGFFFKWGNLSFLKTSFDALVDGSKLYGIRKNFLHNGQDLILTDVDRAAIKKKIWKDQYQTSDEFEANNNQEVDCGRVTEEDAANLNKELNFGESAEQRFGNFLERVPEAALEIDDDDDIGGTLWITSFDTPETKSLKEAIGFLFASEEAFEAFPDRGVQTIDDDTTLTPTGVVS</sequence>
<dbReference type="EMBL" id="BSXS01000139">
    <property type="protein sequence ID" value="GME71047.1"/>
    <property type="molecule type" value="Genomic_DNA"/>
</dbReference>
<evidence type="ECO:0000313" key="2">
    <source>
        <dbReference type="Proteomes" id="UP001165064"/>
    </source>
</evidence>
<protein>
    <submittedName>
        <fullName evidence="1">Unnamed protein product</fullName>
    </submittedName>
</protein>